<organism evidence="1 2">
    <name type="scientific">Rhizobium aquaticum</name>
    <dbReference type="NCBI Taxonomy" id="1549636"/>
    <lineage>
        <taxon>Bacteria</taxon>
        <taxon>Pseudomonadati</taxon>
        <taxon>Pseudomonadota</taxon>
        <taxon>Alphaproteobacteria</taxon>
        <taxon>Hyphomicrobiales</taxon>
        <taxon>Rhizobiaceae</taxon>
        <taxon>Rhizobium/Agrobacterium group</taxon>
        <taxon>Rhizobium</taxon>
    </lineage>
</organism>
<keyword evidence="2" id="KW-1185">Reference proteome</keyword>
<dbReference type="RefSeq" id="WP_354557456.1">
    <property type="nucleotide sequence ID" value="NZ_JBEPMB010000005.1"/>
</dbReference>
<gene>
    <name evidence="1" type="ORF">ABID16_003312</name>
</gene>
<comment type="caution">
    <text evidence="1">The sequence shown here is derived from an EMBL/GenBank/DDBJ whole genome shotgun (WGS) entry which is preliminary data.</text>
</comment>
<dbReference type="Proteomes" id="UP001549047">
    <property type="component" value="Unassembled WGS sequence"/>
</dbReference>
<name>A0ABV2J2I2_9HYPH</name>
<reference evidence="1 2" key="1">
    <citation type="submission" date="2024-06" db="EMBL/GenBank/DDBJ databases">
        <title>Genomic Encyclopedia of Type Strains, Phase IV (KMG-IV): sequencing the most valuable type-strain genomes for metagenomic binning, comparative biology and taxonomic classification.</title>
        <authorList>
            <person name="Goeker M."/>
        </authorList>
    </citation>
    <scope>NUCLEOTIDE SEQUENCE [LARGE SCALE GENOMIC DNA]</scope>
    <source>
        <strain evidence="1 2">DSM 29780</strain>
    </source>
</reference>
<protein>
    <submittedName>
        <fullName evidence="1">Antitoxin VapB</fullName>
    </submittedName>
</protein>
<evidence type="ECO:0000313" key="2">
    <source>
        <dbReference type="Proteomes" id="UP001549047"/>
    </source>
</evidence>
<dbReference type="InterPro" id="IPR011660">
    <property type="entry name" value="VapB-like"/>
</dbReference>
<accession>A0ABV2J2I2</accession>
<dbReference type="Pfam" id="PF07704">
    <property type="entry name" value="PSK_trans_fac"/>
    <property type="match status" value="1"/>
</dbReference>
<evidence type="ECO:0000313" key="1">
    <source>
        <dbReference type="EMBL" id="MET3614969.1"/>
    </source>
</evidence>
<sequence>MVLNIRNQEADRLARELAEMEQTGLTEAVVVALKEAIERRARAQSPRDAAARLLEKHCLAFQPERKPVSPDAYHSLDHDL</sequence>
<dbReference type="EMBL" id="JBEPMB010000005">
    <property type="protein sequence ID" value="MET3614969.1"/>
    <property type="molecule type" value="Genomic_DNA"/>
</dbReference>
<proteinExistence type="predicted"/>